<feature type="compositionally biased region" description="Low complexity" evidence="1">
    <location>
        <begin position="163"/>
        <end position="180"/>
    </location>
</feature>
<evidence type="ECO:0000256" key="2">
    <source>
        <dbReference type="SAM" id="SignalP"/>
    </source>
</evidence>
<feature type="compositionally biased region" description="Pro residues" evidence="1">
    <location>
        <begin position="181"/>
        <end position="190"/>
    </location>
</feature>
<evidence type="ECO:0000313" key="3">
    <source>
        <dbReference type="EMBL" id="QTR46310.1"/>
    </source>
</evidence>
<feature type="chain" id="PRO_5045973323" evidence="2">
    <location>
        <begin position="23"/>
        <end position="198"/>
    </location>
</feature>
<dbReference type="RefSeq" id="WP_210222649.1">
    <property type="nucleotide sequence ID" value="NZ_CP072801.1"/>
</dbReference>
<evidence type="ECO:0000313" key="4">
    <source>
        <dbReference type="Proteomes" id="UP000672039"/>
    </source>
</evidence>
<organism evidence="3 4">
    <name type="scientific">Thiothrix litoralis</name>
    <dbReference type="NCBI Taxonomy" id="2891210"/>
    <lineage>
        <taxon>Bacteria</taxon>
        <taxon>Pseudomonadati</taxon>
        <taxon>Pseudomonadota</taxon>
        <taxon>Gammaproteobacteria</taxon>
        <taxon>Thiotrichales</taxon>
        <taxon>Thiotrichaceae</taxon>
        <taxon>Thiothrix</taxon>
    </lineage>
</organism>
<gene>
    <name evidence="3" type="ORF">J9253_20455</name>
</gene>
<accession>A0ABX7WRW9</accession>
<proteinExistence type="predicted"/>
<feature type="region of interest" description="Disordered" evidence="1">
    <location>
        <begin position="163"/>
        <end position="198"/>
    </location>
</feature>
<sequence length="198" mass="22288">MHAKHFIPLTLIALLHSSTLWANGLNIFQGSAAPAQPPQQQLQPSMISQSQSVQVQTLPDGRYHAEINYQDEANDTRNFTFEGTQDEIRQQVQQNTTLPAERKQALLQALDMRPEALFNQPMFGGSNPFDDPFFKNSPLNDDFFKQFFDDMPTFAPMPDFQQFFQPPGTPSTAIPPTTITPTPPTKPPGTPQKDRIFL</sequence>
<keyword evidence="2" id="KW-0732">Signal</keyword>
<reference evidence="3 4" key="1">
    <citation type="submission" date="2021-04" db="EMBL/GenBank/DDBJ databases">
        <title>Genomics, taxonomy and metabolism of representatives of sulfur bacteria of the genus Thiothrix: Thiothrix fructosivorans QT, Thiothrix unzii A1T and three new species, Thiothrix subterranea sp. nov., Thiothrix litoralis sp. nov. and 'Candidatus Thiothrix anitrata' sp. nov.</title>
        <authorList>
            <person name="Ravin N.V."/>
            <person name="Smolyakov D."/>
            <person name="Rudenko T.S."/>
            <person name="Mardanov A.V."/>
            <person name="Beletsky A.V."/>
            <person name="Markov N.D."/>
            <person name="Fomenkov A.I."/>
            <person name="Roberts R.J."/>
            <person name="Karnachuk O.V."/>
            <person name="Novikov A."/>
            <person name="Grabovich M.Y."/>
        </authorList>
    </citation>
    <scope>NUCLEOTIDE SEQUENCE [LARGE SCALE GENOMIC DNA]</scope>
    <source>
        <strain evidence="3 4">AS</strain>
    </source>
</reference>
<name>A0ABX7WRW9_9GAMM</name>
<feature type="signal peptide" evidence="2">
    <location>
        <begin position="1"/>
        <end position="22"/>
    </location>
</feature>
<dbReference type="Proteomes" id="UP000672039">
    <property type="component" value="Chromosome"/>
</dbReference>
<dbReference type="EMBL" id="CP072801">
    <property type="protein sequence ID" value="QTR46310.1"/>
    <property type="molecule type" value="Genomic_DNA"/>
</dbReference>
<evidence type="ECO:0000256" key="1">
    <source>
        <dbReference type="SAM" id="MobiDB-lite"/>
    </source>
</evidence>
<protein>
    <submittedName>
        <fullName evidence="3">Uncharacterized protein</fullName>
    </submittedName>
</protein>
<keyword evidence="4" id="KW-1185">Reference proteome</keyword>